<dbReference type="Gene3D" id="3.90.1320.10">
    <property type="entry name" value="Outer-capsid protein sigma 3, large lobe"/>
    <property type="match status" value="1"/>
</dbReference>
<dbReference type="EMBL" id="CM007901">
    <property type="protein sequence ID" value="OTG06351.1"/>
    <property type="molecule type" value="Genomic_DNA"/>
</dbReference>
<name>A0A251T8S8_HELAN</name>
<dbReference type="InParanoid" id="A0A251T8S8"/>
<evidence type="ECO:0000313" key="5">
    <source>
        <dbReference type="Proteomes" id="UP000215914"/>
    </source>
</evidence>
<evidence type="ECO:0000256" key="1">
    <source>
        <dbReference type="SAM" id="MobiDB-lite"/>
    </source>
</evidence>
<reference evidence="4" key="2">
    <citation type="submission" date="2017-02" db="EMBL/GenBank/DDBJ databases">
        <title>Sunflower complete genome.</title>
        <authorList>
            <person name="Langlade N."/>
            <person name="Munos S."/>
        </authorList>
    </citation>
    <scope>NUCLEOTIDE SEQUENCE [LARGE SCALE GENOMIC DNA]</scope>
    <source>
        <tissue evidence="4">Leaves</tissue>
    </source>
</reference>
<dbReference type="EMBL" id="MNCJ02000327">
    <property type="protein sequence ID" value="KAF5779800.1"/>
    <property type="molecule type" value="Genomic_DNA"/>
</dbReference>
<dbReference type="FunCoup" id="A0A251T8S8">
    <property type="interactions" value="314"/>
</dbReference>
<proteinExistence type="predicted"/>
<evidence type="ECO:0000259" key="2">
    <source>
        <dbReference type="PROSITE" id="PS52045"/>
    </source>
</evidence>
<dbReference type="OrthoDB" id="1858978at2759"/>
<accession>A0A251T8S8</accession>
<organism evidence="4 5">
    <name type="scientific">Helianthus annuus</name>
    <name type="common">Common sunflower</name>
    <dbReference type="NCBI Taxonomy" id="4232"/>
    <lineage>
        <taxon>Eukaryota</taxon>
        <taxon>Viridiplantae</taxon>
        <taxon>Streptophyta</taxon>
        <taxon>Embryophyta</taxon>
        <taxon>Tracheophyta</taxon>
        <taxon>Spermatophyta</taxon>
        <taxon>Magnoliopsida</taxon>
        <taxon>eudicotyledons</taxon>
        <taxon>Gunneridae</taxon>
        <taxon>Pentapetalae</taxon>
        <taxon>asterids</taxon>
        <taxon>campanulids</taxon>
        <taxon>Asterales</taxon>
        <taxon>Asteraceae</taxon>
        <taxon>Asteroideae</taxon>
        <taxon>Heliantheae alliance</taxon>
        <taxon>Heliantheae</taxon>
        <taxon>Helianthus</taxon>
    </lineage>
</organism>
<reference evidence="3 5" key="1">
    <citation type="journal article" date="2017" name="Nature">
        <title>The sunflower genome provides insights into oil metabolism, flowering and Asterid evolution.</title>
        <authorList>
            <person name="Badouin H."/>
            <person name="Gouzy J."/>
            <person name="Grassa C.J."/>
            <person name="Murat F."/>
            <person name="Staton S.E."/>
            <person name="Cottret L."/>
            <person name="Lelandais-Briere C."/>
            <person name="Owens G.L."/>
            <person name="Carrere S."/>
            <person name="Mayjonade B."/>
            <person name="Legrand L."/>
            <person name="Gill N."/>
            <person name="Kane N.C."/>
            <person name="Bowers J.E."/>
            <person name="Hubner S."/>
            <person name="Bellec A."/>
            <person name="Berard A."/>
            <person name="Berges H."/>
            <person name="Blanchet N."/>
            <person name="Boniface M.C."/>
            <person name="Brunel D."/>
            <person name="Catrice O."/>
            <person name="Chaidir N."/>
            <person name="Claudel C."/>
            <person name="Donnadieu C."/>
            <person name="Faraut T."/>
            <person name="Fievet G."/>
            <person name="Helmstetter N."/>
            <person name="King M."/>
            <person name="Knapp S.J."/>
            <person name="Lai Z."/>
            <person name="Le Paslier M.C."/>
            <person name="Lippi Y."/>
            <person name="Lorenzon L."/>
            <person name="Mandel J.R."/>
            <person name="Marage G."/>
            <person name="Marchand G."/>
            <person name="Marquand E."/>
            <person name="Bret-Mestries E."/>
            <person name="Morien E."/>
            <person name="Nambeesan S."/>
            <person name="Nguyen T."/>
            <person name="Pegot-Espagnet P."/>
            <person name="Pouilly N."/>
            <person name="Raftis F."/>
            <person name="Sallet E."/>
            <person name="Schiex T."/>
            <person name="Thomas J."/>
            <person name="Vandecasteele C."/>
            <person name="Vares D."/>
            <person name="Vear F."/>
            <person name="Vautrin S."/>
            <person name="Crespi M."/>
            <person name="Mangin B."/>
            <person name="Burke J.M."/>
            <person name="Salse J."/>
            <person name="Munos S."/>
            <person name="Vincourt P."/>
            <person name="Rieseberg L.H."/>
            <person name="Langlade N.B."/>
        </authorList>
    </citation>
    <scope>NUCLEOTIDE SEQUENCE [LARGE SCALE GENOMIC DNA]</scope>
    <source>
        <strain evidence="5">cv. SF193</strain>
        <tissue evidence="3">Leaves</tissue>
    </source>
</reference>
<dbReference type="Proteomes" id="UP000215914">
    <property type="component" value="Chromosome 12"/>
</dbReference>
<dbReference type="PROSITE" id="PS52045">
    <property type="entry name" value="NEPROSIN_PEP_CD"/>
    <property type="match status" value="1"/>
</dbReference>
<dbReference type="OMA" id="PEMPKRY"/>
<sequence length="449" mass="51195">MEKTEEACFCFFCFHFNHRRRQHGVKFKQQKQKQQTVDSSSCFKLPPVTSMFVFILLLFSPTISAKKLRQDHQIFRPREESNKMKLVQAHLKKINKPFVKSIQSPDGDIIDCVVTHHQPAFDHPKLKGKKPLDPPERPYRHDQAENRSENYQLWSLSGESCPEGTIPIRRTSEQDILRANSIQRFGRKARPIRRDTSSYGHEHAVGYVSGNKYYGAKASINVWAPRVANRYEFSLSQMWVISGSFGNDLNTIEAGWQVSPELYGDNYPRFFTYWTTDAYQTTGCYNLLCSGFIQTNNRIAIGAAISPRSVYNGGQFDITLLIWKDPKHGNWWLEFGSGTLVGYWPASLFTHLRDHASMVQFGGEIVNSRASGSHTLTQMGSGHFSGQGFGKASYFRNMQVVDWGNNLIPLSGFKILADHPNCYDIRGGSNRVWGNYFYYGGPGKNPRCP</sequence>
<dbReference type="AlphaFoldDB" id="A0A251T8S8"/>
<dbReference type="InterPro" id="IPR025521">
    <property type="entry name" value="Neprosin_propep"/>
</dbReference>
<evidence type="ECO:0000313" key="3">
    <source>
        <dbReference type="EMBL" id="KAF5779800.1"/>
    </source>
</evidence>
<feature type="domain" description="Neprosin PEP catalytic" evidence="2">
    <location>
        <begin position="195"/>
        <end position="449"/>
    </location>
</feature>
<dbReference type="InterPro" id="IPR004314">
    <property type="entry name" value="Neprosin"/>
</dbReference>
<feature type="region of interest" description="Disordered" evidence="1">
    <location>
        <begin position="121"/>
        <end position="145"/>
    </location>
</feature>
<reference evidence="3" key="3">
    <citation type="submission" date="2020-06" db="EMBL/GenBank/DDBJ databases">
        <title>Helianthus annuus Genome sequencing and assembly Release 2.</title>
        <authorList>
            <person name="Gouzy J."/>
            <person name="Langlade N."/>
            <person name="Munos S."/>
        </authorList>
    </citation>
    <scope>NUCLEOTIDE SEQUENCE</scope>
    <source>
        <tissue evidence="3">Leaves</tissue>
    </source>
</reference>
<protein>
    <submittedName>
        <fullName evidence="3">Neprosin</fullName>
    </submittedName>
</protein>
<dbReference type="Gramene" id="mRNA:HanXRQr2_Chr12g0563731">
    <property type="protein sequence ID" value="mRNA:HanXRQr2_Chr12g0563731"/>
    <property type="gene ID" value="HanXRQr2_Chr12g0563731"/>
</dbReference>
<gene>
    <name evidence="4" type="ORF">HannXRQ_Chr12g0384151</name>
    <name evidence="3" type="ORF">HanXRQr2_Chr12g0563731</name>
</gene>
<keyword evidence="5" id="KW-1185">Reference proteome</keyword>
<evidence type="ECO:0000313" key="4">
    <source>
        <dbReference type="EMBL" id="OTG06351.1"/>
    </source>
</evidence>
<dbReference type="Pfam" id="PF14365">
    <property type="entry name" value="Neprosin_AP"/>
    <property type="match status" value="1"/>
</dbReference>
<dbReference type="STRING" id="4232.A0A251T8S8"/>
<dbReference type="FunFam" id="3.90.1320.10:FF:000001">
    <property type="entry name" value="Putative carboxyl-terminal proteinase"/>
    <property type="match status" value="1"/>
</dbReference>
<dbReference type="PANTHER" id="PTHR31589:SF254">
    <property type="entry name" value="OS01G0547133 PROTEIN"/>
    <property type="match status" value="1"/>
</dbReference>
<dbReference type="PANTHER" id="PTHR31589">
    <property type="entry name" value="PROTEIN, PUTATIVE (DUF239)-RELATED-RELATED"/>
    <property type="match status" value="1"/>
</dbReference>
<dbReference type="InterPro" id="IPR053168">
    <property type="entry name" value="Glutamic_endopeptidase"/>
</dbReference>
<dbReference type="Pfam" id="PF03080">
    <property type="entry name" value="Neprosin"/>
    <property type="match status" value="1"/>
</dbReference>